<evidence type="ECO:0000256" key="2">
    <source>
        <dbReference type="SAM" id="Phobius"/>
    </source>
</evidence>
<dbReference type="InterPro" id="IPR055736">
    <property type="entry name" value="DUF7312"/>
</dbReference>
<reference evidence="4 5" key="1">
    <citation type="submission" date="2016-10" db="EMBL/GenBank/DDBJ databases">
        <authorList>
            <person name="de Groot N.N."/>
        </authorList>
    </citation>
    <scope>NUCLEOTIDE SEQUENCE [LARGE SCALE GENOMIC DNA]</scope>
    <source>
        <strain evidence="5">EB21,IBRC-M 10013,KCTC 4048</strain>
    </source>
</reference>
<evidence type="ECO:0000313" key="5">
    <source>
        <dbReference type="Proteomes" id="UP000199370"/>
    </source>
</evidence>
<dbReference type="STRING" id="996166.SAMN05192554_10967"/>
<protein>
    <recommendedName>
        <fullName evidence="3">DUF7312 domain-containing protein</fullName>
    </recommendedName>
</protein>
<dbReference type="Proteomes" id="UP000199370">
    <property type="component" value="Unassembled WGS sequence"/>
</dbReference>
<keyword evidence="2" id="KW-0472">Membrane</keyword>
<feature type="region of interest" description="Disordered" evidence="1">
    <location>
        <begin position="1"/>
        <end position="57"/>
    </location>
</feature>
<sequence length="106" mass="11179">MEDESTRADPEADTGTSRTAQSAAADDEADGPATADDEFEWVDDGDWDPPNVEQRASDDAQAVSVGYVDMDEIIEPGDVALENAVFVAIGVLGSIALLFYIVQLAG</sequence>
<evidence type="ECO:0000256" key="1">
    <source>
        <dbReference type="SAM" id="MobiDB-lite"/>
    </source>
</evidence>
<keyword evidence="2" id="KW-0812">Transmembrane</keyword>
<feature type="transmembrane region" description="Helical" evidence="2">
    <location>
        <begin position="84"/>
        <end position="102"/>
    </location>
</feature>
<keyword evidence="2" id="KW-1133">Transmembrane helix</keyword>
<evidence type="ECO:0000259" key="3">
    <source>
        <dbReference type="Pfam" id="PF23994"/>
    </source>
</evidence>
<evidence type="ECO:0000313" key="4">
    <source>
        <dbReference type="EMBL" id="SDM89852.1"/>
    </source>
</evidence>
<feature type="compositionally biased region" description="Basic and acidic residues" evidence="1">
    <location>
        <begin position="1"/>
        <end position="10"/>
    </location>
</feature>
<name>A0A1G9WZ86_9EURY</name>
<accession>A0A1G9WZ86</accession>
<organism evidence="4 5">
    <name type="scientific">Haloarchaeobius iranensis</name>
    <dbReference type="NCBI Taxonomy" id="996166"/>
    <lineage>
        <taxon>Archaea</taxon>
        <taxon>Methanobacteriati</taxon>
        <taxon>Methanobacteriota</taxon>
        <taxon>Stenosarchaea group</taxon>
        <taxon>Halobacteria</taxon>
        <taxon>Halobacteriales</taxon>
        <taxon>Halorubellaceae</taxon>
        <taxon>Haloarchaeobius</taxon>
    </lineage>
</organism>
<dbReference type="AlphaFoldDB" id="A0A1G9WZ86"/>
<dbReference type="Pfam" id="PF23994">
    <property type="entry name" value="DUF7312"/>
    <property type="match status" value="1"/>
</dbReference>
<dbReference type="RefSeq" id="WP_089733286.1">
    <property type="nucleotide sequence ID" value="NZ_FNIA01000009.1"/>
</dbReference>
<gene>
    <name evidence="4" type="ORF">SAMN05192554_10967</name>
</gene>
<feature type="domain" description="DUF7312" evidence="3">
    <location>
        <begin position="60"/>
        <end position="99"/>
    </location>
</feature>
<feature type="compositionally biased region" description="Acidic residues" evidence="1">
    <location>
        <begin position="25"/>
        <end position="47"/>
    </location>
</feature>
<proteinExistence type="predicted"/>
<dbReference type="EMBL" id="FNIA01000009">
    <property type="protein sequence ID" value="SDM89852.1"/>
    <property type="molecule type" value="Genomic_DNA"/>
</dbReference>
<keyword evidence="5" id="KW-1185">Reference proteome</keyword>